<organism evidence="2">
    <name type="scientific">Henneguya salminicola</name>
    <name type="common">Myxosporean</name>
    <dbReference type="NCBI Taxonomy" id="69463"/>
    <lineage>
        <taxon>Eukaryota</taxon>
        <taxon>Metazoa</taxon>
        <taxon>Cnidaria</taxon>
        <taxon>Myxozoa</taxon>
        <taxon>Myxosporea</taxon>
        <taxon>Bivalvulida</taxon>
        <taxon>Platysporina</taxon>
        <taxon>Myxobolidae</taxon>
        <taxon>Henneguya</taxon>
    </lineage>
</organism>
<dbReference type="InterPro" id="IPR009316">
    <property type="entry name" value="COG2"/>
</dbReference>
<dbReference type="AlphaFoldDB" id="A0A6G3ME43"/>
<proteinExistence type="predicted"/>
<feature type="domain" description="COG complex component COG2 C-terminal" evidence="1">
    <location>
        <begin position="246"/>
        <end position="320"/>
    </location>
</feature>
<protein>
    <submittedName>
        <fullName evidence="2">Conserved oligomeric Golgi complex subunit 2 (Trinotate prediction)</fullName>
    </submittedName>
</protein>
<evidence type="ECO:0000259" key="1">
    <source>
        <dbReference type="Pfam" id="PF12022"/>
    </source>
</evidence>
<dbReference type="Pfam" id="PF12022">
    <property type="entry name" value="COG2_C"/>
    <property type="match status" value="1"/>
</dbReference>
<reference evidence="2" key="1">
    <citation type="submission" date="2018-11" db="EMBL/GenBank/DDBJ databases">
        <title>Henneguya salminicola genome and transcriptome.</title>
        <authorList>
            <person name="Yahalomi D."/>
            <person name="Atkinson S.D."/>
            <person name="Neuhof M."/>
            <person name="Chang E.S."/>
            <person name="Philippe H."/>
            <person name="Cartwright P."/>
            <person name="Bartholomew J.L."/>
            <person name="Huchon D."/>
        </authorList>
    </citation>
    <scope>NUCLEOTIDE SEQUENCE</scope>
    <source>
        <strain evidence="2">Hz1</strain>
        <tissue evidence="2">Whole</tissue>
    </source>
</reference>
<dbReference type="GO" id="GO:0007030">
    <property type="term" value="P:Golgi organization"/>
    <property type="evidence" value="ECO:0007669"/>
    <property type="project" value="InterPro"/>
</dbReference>
<sequence>MKCIFALKIIEYNEFLTNFASTYVEQEYELLEKILDDNNQVIICAEILIELHSFPKYDQIPQILRDTCFKLNGETVLKIEEKLDHIFIRHLQKLINYITNLYGFLIDTEIYQEVENTLNRFNHIFRAKTMENCFLTIFDKIIDTNNGIDEIFDQTLQLILSPMSIYHRIITSTVKFNWKFDILTNSLIFSLYSHLNKYYYVLNDPDSFHVSFCKVNLFLQTIENLFYRPDQIKSFRKHEHIINLLKKWNISTYFQTRRRFIITKIEMALKEFESRLTGFTSDPPKLFETATEMLKYCFDANVILPQLVGRFWGLFLQVTHFSYHSNNNLINLTSLFLCFILREKPPFLLRQKLEKILSIILSS</sequence>
<dbReference type="PANTHER" id="PTHR12961:SF0">
    <property type="entry name" value="CONSERVED OLIGOMERIC GOLGI COMPLEX SUBUNIT 2"/>
    <property type="match status" value="1"/>
</dbReference>
<dbReference type="PANTHER" id="PTHR12961">
    <property type="entry name" value="CONSERVED OLIGOMERIC GOLGI COMPLEX COMPONENT 2"/>
    <property type="match status" value="1"/>
</dbReference>
<dbReference type="EMBL" id="GHBP01000439">
    <property type="protein sequence ID" value="NDJ92308.1"/>
    <property type="molecule type" value="Transcribed_RNA"/>
</dbReference>
<dbReference type="GO" id="GO:0017119">
    <property type="term" value="C:Golgi transport complex"/>
    <property type="evidence" value="ECO:0007669"/>
    <property type="project" value="TreeGrafter"/>
</dbReference>
<accession>A0A6G3ME43</accession>
<name>A0A6G3ME43_HENSL</name>
<dbReference type="GO" id="GO:0006891">
    <property type="term" value="P:intra-Golgi vesicle-mediated transport"/>
    <property type="evidence" value="ECO:0007669"/>
    <property type="project" value="TreeGrafter"/>
</dbReference>
<evidence type="ECO:0000313" key="2">
    <source>
        <dbReference type="EMBL" id="NDJ92308.1"/>
    </source>
</evidence>
<dbReference type="GO" id="GO:0015031">
    <property type="term" value="P:protein transport"/>
    <property type="evidence" value="ECO:0007669"/>
    <property type="project" value="InterPro"/>
</dbReference>
<dbReference type="GO" id="GO:0016020">
    <property type="term" value="C:membrane"/>
    <property type="evidence" value="ECO:0007669"/>
    <property type="project" value="InterPro"/>
</dbReference>
<dbReference type="InterPro" id="IPR024603">
    <property type="entry name" value="COG_complex_COG2_C"/>
</dbReference>